<sequence length="388" mass="42079">MIELDERLTVLQGHAREWARDLRPLALDLERDPELVHGLLDRPGLAFLARAAVPAAHNPDPIVLDGHLFDGMGGLERVTFVEEFAACDTGMLLAAPGSSLSGIFVALLGDEEQKRWFYGRLLERPTWSFFALTEPDRGSDAPALESTLTPAGPEGGPLLLNGTKRFIGNAARAAVGMVFARVRPGPLGIVSVLVDTAAPGFRAEPFPTVGLKGNQVSEVVFTDLEVPAERVLGRHLSATRRGLAGAVQGFNRLRPGVAALGVGIARGALDYVLEHRSDLTSWERDELDRVSRRIAGVRQLVRRAGVAMDENDPMLGYLASMAKARAARLAEDVTLAMPDYFGPGARWEHPLLDKYARDARGVEFMEGTSNIQNLTVFQGLSQNRLGVH</sequence>
<dbReference type="AlphaFoldDB" id="A0A3M2LR32"/>
<evidence type="ECO:0000259" key="6">
    <source>
        <dbReference type="Pfam" id="PF00441"/>
    </source>
</evidence>
<evidence type="ECO:0000313" key="9">
    <source>
        <dbReference type="Proteomes" id="UP000282674"/>
    </source>
</evidence>
<keyword evidence="9" id="KW-1185">Reference proteome</keyword>
<dbReference type="Gene3D" id="1.20.140.10">
    <property type="entry name" value="Butyryl-CoA Dehydrogenase, subunit A, domain 3"/>
    <property type="match status" value="1"/>
</dbReference>
<dbReference type="PANTHER" id="PTHR43884">
    <property type="entry name" value="ACYL-COA DEHYDROGENASE"/>
    <property type="match status" value="1"/>
</dbReference>
<evidence type="ECO:0000313" key="8">
    <source>
        <dbReference type="EMBL" id="RMI38555.1"/>
    </source>
</evidence>
<dbReference type="InterPro" id="IPR006091">
    <property type="entry name" value="Acyl-CoA_Oxase/DH_mid-dom"/>
</dbReference>
<dbReference type="PANTHER" id="PTHR43884:SF12">
    <property type="entry name" value="ISOVALERYL-COA DEHYDROGENASE, MITOCHONDRIAL-RELATED"/>
    <property type="match status" value="1"/>
</dbReference>
<dbReference type="InterPro" id="IPR046373">
    <property type="entry name" value="Acyl-CoA_Oxase/DH_mid-dom_sf"/>
</dbReference>
<comment type="caution">
    <text evidence="8">The sequence shown here is derived from an EMBL/GenBank/DDBJ whole genome shotgun (WGS) entry which is preliminary data.</text>
</comment>
<dbReference type="Pfam" id="PF00441">
    <property type="entry name" value="Acyl-CoA_dh_1"/>
    <property type="match status" value="1"/>
</dbReference>
<dbReference type="Gene3D" id="1.10.540.10">
    <property type="entry name" value="Acyl-CoA dehydrogenase/oxidase, N-terminal domain"/>
    <property type="match status" value="1"/>
</dbReference>
<name>A0A3M2LR32_9ACTN</name>
<feature type="domain" description="Acyl-CoA dehydrogenase/oxidase C-terminal" evidence="6">
    <location>
        <begin position="241"/>
        <end position="378"/>
    </location>
</feature>
<gene>
    <name evidence="8" type="ORF">EBO15_32400</name>
</gene>
<keyword evidence="3 5" id="KW-0285">Flavoprotein</keyword>
<keyword evidence="4 5" id="KW-0274">FAD</keyword>
<dbReference type="EMBL" id="RFFG01000083">
    <property type="protein sequence ID" value="RMI38555.1"/>
    <property type="molecule type" value="Genomic_DNA"/>
</dbReference>
<feature type="domain" description="Acyl-CoA oxidase/dehydrogenase middle" evidence="7">
    <location>
        <begin position="130"/>
        <end position="223"/>
    </location>
</feature>
<protein>
    <submittedName>
        <fullName evidence="8">Acyl-CoA dehydrogenase</fullName>
    </submittedName>
</protein>
<dbReference type="InterPro" id="IPR009075">
    <property type="entry name" value="AcylCo_DH/oxidase_C"/>
</dbReference>
<evidence type="ECO:0000256" key="5">
    <source>
        <dbReference type="RuleBase" id="RU362125"/>
    </source>
</evidence>
<dbReference type="Gene3D" id="2.40.110.10">
    <property type="entry name" value="Butyryl-CoA Dehydrogenase, subunit A, domain 2"/>
    <property type="match status" value="1"/>
</dbReference>
<dbReference type="GO" id="GO:0050660">
    <property type="term" value="F:flavin adenine dinucleotide binding"/>
    <property type="evidence" value="ECO:0007669"/>
    <property type="project" value="InterPro"/>
</dbReference>
<evidence type="ECO:0000256" key="2">
    <source>
        <dbReference type="ARBA" id="ARBA00009347"/>
    </source>
</evidence>
<dbReference type="Proteomes" id="UP000282674">
    <property type="component" value="Unassembled WGS sequence"/>
</dbReference>
<dbReference type="OrthoDB" id="3458133at2"/>
<evidence type="ECO:0000256" key="1">
    <source>
        <dbReference type="ARBA" id="ARBA00001974"/>
    </source>
</evidence>
<evidence type="ECO:0000259" key="7">
    <source>
        <dbReference type="Pfam" id="PF02770"/>
    </source>
</evidence>
<evidence type="ECO:0000256" key="3">
    <source>
        <dbReference type="ARBA" id="ARBA00022630"/>
    </source>
</evidence>
<dbReference type="SUPFAM" id="SSF47203">
    <property type="entry name" value="Acyl-CoA dehydrogenase C-terminal domain-like"/>
    <property type="match status" value="1"/>
</dbReference>
<dbReference type="SUPFAM" id="SSF56645">
    <property type="entry name" value="Acyl-CoA dehydrogenase NM domain-like"/>
    <property type="match status" value="1"/>
</dbReference>
<proteinExistence type="inferred from homology"/>
<dbReference type="InterPro" id="IPR037069">
    <property type="entry name" value="AcylCoA_DH/ox_N_sf"/>
</dbReference>
<comment type="similarity">
    <text evidence="2 5">Belongs to the acyl-CoA dehydrogenase family.</text>
</comment>
<accession>A0A3M2LR32</accession>
<evidence type="ECO:0000256" key="4">
    <source>
        <dbReference type="ARBA" id="ARBA00022827"/>
    </source>
</evidence>
<dbReference type="InterPro" id="IPR036250">
    <property type="entry name" value="AcylCo_DH-like_C"/>
</dbReference>
<dbReference type="Pfam" id="PF02770">
    <property type="entry name" value="Acyl-CoA_dh_M"/>
    <property type="match status" value="1"/>
</dbReference>
<organism evidence="8 9">
    <name type="scientific">Actinomadura harenae</name>
    <dbReference type="NCBI Taxonomy" id="2483351"/>
    <lineage>
        <taxon>Bacteria</taxon>
        <taxon>Bacillati</taxon>
        <taxon>Actinomycetota</taxon>
        <taxon>Actinomycetes</taxon>
        <taxon>Streptosporangiales</taxon>
        <taxon>Thermomonosporaceae</taxon>
        <taxon>Actinomadura</taxon>
    </lineage>
</organism>
<reference evidence="8 9" key="1">
    <citation type="submission" date="2018-10" db="EMBL/GenBank/DDBJ databases">
        <title>Isolation from soil.</title>
        <authorList>
            <person name="Hu J."/>
        </authorList>
    </citation>
    <scope>NUCLEOTIDE SEQUENCE [LARGE SCALE GENOMIC DNA]</scope>
    <source>
        <strain evidence="8 9">NEAU-Ht49</strain>
    </source>
</reference>
<dbReference type="RefSeq" id="WP_122198282.1">
    <property type="nucleotide sequence ID" value="NZ_JBHSKC010000027.1"/>
</dbReference>
<dbReference type="GO" id="GO:0003995">
    <property type="term" value="F:acyl-CoA dehydrogenase activity"/>
    <property type="evidence" value="ECO:0007669"/>
    <property type="project" value="TreeGrafter"/>
</dbReference>
<comment type="cofactor">
    <cofactor evidence="1 5">
        <name>FAD</name>
        <dbReference type="ChEBI" id="CHEBI:57692"/>
    </cofactor>
</comment>
<dbReference type="InterPro" id="IPR009100">
    <property type="entry name" value="AcylCoA_DH/oxidase_NM_dom_sf"/>
</dbReference>
<keyword evidence="5" id="KW-0560">Oxidoreductase</keyword>